<dbReference type="Gene3D" id="3.30.450.20">
    <property type="entry name" value="PAS domain"/>
    <property type="match status" value="2"/>
</dbReference>
<protein>
    <submittedName>
        <fullName evidence="11">Signal transduction protein</fullName>
    </submittedName>
</protein>
<evidence type="ECO:0000256" key="4">
    <source>
        <dbReference type="ARBA" id="ARBA00022989"/>
    </source>
</evidence>
<comment type="subcellular location">
    <subcellularLocation>
        <location evidence="1">Cell membrane</location>
        <topology evidence="1">Multi-pass membrane protein</topology>
    </subcellularLocation>
</comment>
<dbReference type="PANTHER" id="PTHR44757">
    <property type="entry name" value="DIGUANYLATE CYCLASE DGCP"/>
    <property type="match status" value="1"/>
</dbReference>
<dbReference type="InterPro" id="IPR000160">
    <property type="entry name" value="GGDEF_dom"/>
</dbReference>
<keyword evidence="3 6" id="KW-0812">Transmembrane</keyword>
<dbReference type="SMART" id="SM00086">
    <property type="entry name" value="PAC"/>
    <property type="match status" value="2"/>
</dbReference>
<dbReference type="Gene3D" id="3.30.70.270">
    <property type="match status" value="1"/>
</dbReference>
<dbReference type="InterPro" id="IPR043128">
    <property type="entry name" value="Rev_trsase/Diguanyl_cyclase"/>
</dbReference>
<feature type="domain" description="PAC" evidence="8">
    <location>
        <begin position="293"/>
        <end position="345"/>
    </location>
</feature>
<dbReference type="GO" id="GO:0006355">
    <property type="term" value="P:regulation of DNA-templated transcription"/>
    <property type="evidence" value="ECO:0007669"/>
    <property type="project" value="InterPro"/>
</dbReference>
<keyword evidence="5 6" id="KW-0472">Membrane</keyword>
<dbReference type="InterPro" id="IPR035965">
    <property type="entry name" value="PAS-like_dom_sf"/>
</dbReference>
<keyword evidence="4 6" id="KW-1133">Transmembrane helix</keyword>
<dbReference type="InterPro" id="IPR001633">
    <property type="entry name" value="EAL_dom"/>
</dbReference>
<feature type="transmembrane region" description="Helical" evidence="6">
    <location>
        <begin position="52"/>
        <end position="80"/>
    </location>
</feature>
<dbReference type="InterPro" id="IPR001610">
    <property type="entry name" value="PAC"/>
</dbReference>
<dbReference type="InterPro" id="IPR011620">
    <property type="entry name" value="Sig_transdc_His_kinase_LytS_TM"/>
</dbReference>
<dbReference type="SMART" id="SM00091">
    <property type="entry name" value="PAS"/>
    <property type="match status" value="1"/>
</dbReference>
<dbReference type="GO" id="GO:0071555">
    <property type="term" value="P:cell wall organization"/>
    <property type="evidence" value="ECO:0007669"/>
    <property type="project" value="InterPro"/>
</dbReference>
<dbReference type="GO" id="GO:0000155">
    <property type="term" value="F:phosphorelay sensor kinase activity"/>
    <property type="evidence" value="ECO:0007669"/>
    <property type="project" value="InterPro"/>
</dbReference>
<dbReference type="InterPro" id="IPR000700">
    <property type="entry name" value="PAS-assoc_C"/>
</dbReference>
<evidence type="ECO:0000256" key="2">
    <source>
        <dbReference type="ARBA" id="ARBA00022475"/>
    </source>
</evidence>
<dbReference type="CDD" id="cd01949">
    <property type="entry name" value="GGDEF"/>
    <property type="match status" value="1"/>
</dbReference>
<dbReference type="CDD" id="cd01948">
    <property type="entry name" value="EAL"/>
    <property type="match status" value="1"/>
</dbReference>
<dbReference type="NCBIfam" id="TIGR00254">
    <property type="entry name" value="GGDEF"/>
    <property type="match status" value="1"/>
</dbReference>
<organism evidence="11 12">
    <name type="scientific">Amphritea japonica ATCC BAA-1530</name>
    <dbReference type="NCBI Taxonomy" id="1278309"/>
    <lineage>
        <taxon>Bacteria</taxon>
        <taxon>Pseudomonadati</taxon>
        <taxon>Pseudomonadota</taxon>
        <taxon>Gammaproteobacteria</taxon>
        <taxon>Oceanospirillales</taxon>
        <taxon>Oceanospirillaceae</taxon>
        <taxon>Amphritea</taxon>
    </lineage>
</organism>
<feature type="domain" description="EAL" evidence="9">
    <location>
        <begin position="641"/>
        <end position="896"/>
    </location>
</feature>
<dbReference type="InterPro" id="IPR000014">
    <property type="entry name" value="PAS"/>
</dbReference>
<dbReference type="PROSITE" id="PS50883">
    <property type="entry name" value="EAL"/>
    <property type="match status" value="1"/>
</dbReference>
<evidence type="ECO:0000256" key="3">
    <source>
        <dbReference type="ARBA" id="ARBA00022692"/>
    </source>
</evidence>
<proteinExistence type="predicted"/>
<dbReference type="PROSITE" id="PS50113">
    <property type="entry name" value="PAC"/>
    <property type="match status" value="2"/>
</dbReference>
<dbReference type="PANTHER" id="PTHR44757:SF2">
    <property type="entry name" value="BIOFILM ARCHITECTURE MAINTENANCE PROTEIN MBAA"/>
    <property type="match status" value="1"/>
</dbReference>
<evidence type="ECO:0000259" key="10">
    <source>
        <dbReference type="PROSITE" id="PS50887"/>
    </source>
</evidence>
<feature type="domain" description="GGDEF" evidence="10">
    <location>
        <begin position="499"/>
        <end position="632"/>
    </location>
</feature>
<dbReference type="Pfam" id="PF00990">
    <property type="entry name" value="GGDEF"/>
    <property type="match status" value="1"/>
</dbReference>
<dbReference type="SMART" id="SM00267">
    <property type="entry name" value="GGDEF"/>
    <property type="match status" value="1"/>
</dbReference>
<evidence type="ECO:0000259" key="9">
    <source>
        <dbReference type="PROSITE" id="PS50883"/>
    </source>
</evidence>
<dbReference type="PROSITE" id="PS50112">
    <property type="entry name" value="PAS"/>
    <property type="match status" value="1"/>
</dbReference>
<feature type="domain" description="PAC" evidence="8">
    <location>
        <begin position="415"/>
        <end position="467"/>
    </location>
</feature>
<dbReference type="Proteomes" id="UP000595663">
    <property type="component" value="Chromosome"/>
</dbReference>
<evidence type="ECO:0000313" key="12">
    <source>
        <dbReference type="Proteomes" id="UP000595663"/>
    </source>
</evidence>
<dbReference type="SUPFAM" id="SSF141868">
    <property type="entry name" value="EAL domain-like"/>
    <property type="match status" value="1"/>
</dbReference>
<dbReference type="Pfam" id="PF00989">
    <property type="entry name" value="PAS"/>
    <property type="match status" value="1"/>
</dbReference>
<dbReference type="InterPro" id="IPR013767">
    <property type="entry name" value="PAS_fold"/>
</dbReference>
<feature type="transmembrane region" description="Helical" evidence="6">
    <location>
        <begin position="150"/>
        <end position="170"/>
    </location>
</feature>
<dbReference type="AlphaFoldDB" id="A0A7R6SSK2"/>
<dbReference type="InterPro" id="IPR029787">
    <property type="entry name" value="Nucleotide_cyclase"/>
</dbReference>
<dbReference type="Gene3D" id="3.20.20.450">
    <property type="entry name" value="EAL domain"/>
    <property type="match status" value="1"/>
</dbReference>
<dbReference type="Pfam" id="PF00563">
    <property type="entry name" value="EAL"/>
    <property type="match status" value="1"/>
</dbReference>
<feature type="transmembrane region" description="Helical" evidence="6">
    <location>
        <begin position="86"/>
        <end position="106"/>
    </location>
</feature>
<keyword evidence="12" id="KW-1185">Reference proteome</keyword>
<evidence type="ECO:0000256" key="1">
    <source>
        <dbReference type="ARBA" id="ARBA00004651"/>
    </source>
</evidence>
<dbReference type="PROSITE" id="PS50887">
    <property type="entry name" value="GGDEF"/>
    <property type="match status" value="1"/>
</dbReference>
<feature type="domain" description="PAS" evidence="7">
    <location>
        <begin position="342"/>
        <end position="388"/>
    </location>
</feature>
<dbReference type="NCBIfam" id="TIGR00229">
    <property type="entry name" value="sensory_box"/>
    <property type="match status" value="2"/>
</dbReference>
<dbReference type="InterPro" id="IPR052155">
    <property type="entry name" value="Biofilm_reg_signaling"/>
</dbReference>
<dbReference type="SUPFAM" id="SSF55785">
    <property type="entry name" value="PYP-like sensor domain (PAS domain)"/>
    <property type="match status" value="2"/>
</dbReference>
<feature type="transmembrane region" description="Helical" evidence="6">
    <location>
        <begin position="118"/>
        <end position="138"/>
    </location>
</feature>
<reference evidence="11 12" key="1">
    <citation type="journal article" date="2008" name="Int. J. Syst. Evol. Microbiol.">
        <title>Amphritea japonica sp. nov. and Amphritea balenae sp. nov., isolated from the sediment adjacent to sperm whale carcasses off Kagoshima, Japan.</title>
        <authorList>
            <person name="Miyazaki M."/>
            <person name="Nogi Y."/>
            <person name="Fujiwara Y."/>
            <person name="Kawato M."/>
            <person name="Nagahama T."/>
            <person name="Kubokawa K."/>
            <person name="Horikoshi K."/>
        </authorList>
    </citation>
    <scope>NUCLEOTIDE SEQUENCE [LARGE SCALE GENOMIC DNA]</scope>
    <source>
        <strain evidence="11 12">ATCC BAA-1530</strain>
    </source>
</reference>
<dbReference type="InterPro" id="IPR035919">
    <property type="entry name" value="EAL_sf"/>
</dbReference>
<dbReference type="KEGG" id="ajp:AMJAP_1746"/>
<evidence type="ECO:0000259" key="8">
    <source>
        <dbReference type="PROSITE" id="PS50113"/>
    </source>
</evidence>
<dbReference type="Pfam" id="PF13426">
    <property type="entry name" value="PAS_9"/>
    <property type="match status" value="1"/>
</dbReference>
<evidence type="ECO:0000259" key="7">
    <source>
        <dbReference type="PROSITE" id="PS50112"/>
    </source>
</evidence>
<dbReference type="CDD" id="cd00130">
    <property type="entry name" value="PAS"/>
    <property type="match status" value="2"/>
</dbReference>
<feature type="transmembrane region" description="Helical" evidence="6">
    <location>
        <begin position="22"/>
        <end position="40"/>
    </location>
</feature>
<accession>A0A7R6SSK2</accession>
<evidence type="ECO:0000256" key="6">
    <source>
        <dbReference type="SAM" id="Phobius"/>
    </source>
</evidence>
<sequence length="901" mass="101150">MLFIYDFISRQWDTENQRLRDLVTGVIAGLVVTIIMLTSWQYEEGIIFDARSVLLGVSGLCLGVIPTFIAILMAVVVRIFLAGDGVIPGIGIIVSSGIIGVLWRTYRLPKGLVKLSLTELWCFGFALQFAYFASVFLFPLDKALQIFELILLPVLILYPLATMMLSYLFIDRLKQAQLSKALVLSEERTKGLYYHAPAAIWEEDWSAVSNALKNIQRDHPAVSISEYFKQHRDQAWELVSSIKIVGVNDAALKLSGAASKDQLTDGITQFFDQSTIEQFIDVIETFAQGEQVKECESIFVDLNGERRWIEVRHALMPGYEDSMGIVLITTLDITSLKQKEDALRLSSSVYENSQEAMSVTDESGTILSVNAAFSTITGYSQEEVLGKTHSILKSGKHDKRFHQKMWHEIITTGRWEGEISNRRKNGEIYAEWLSVNTICDENNQPYRRIALFSDISQRKASESLIERQANFDNLTGLPNRRMFIEHLNRQIDLALILEDPIQLLLIDLDRLTDINDSLGYLVGDELIKQSAVKIQDCLQAPHLVARIAGDVFAVILPGEERQDEIDRIVECIQAALATACEIDNHNIYLTSSIGIAAFPTHASTSEVLIQCSNLALENAKQQGRNQRSHYVPLMKQSTQYKYAVSTDLRKALASDQFRLFYQPIIDLKTQNVHKAEALIRWYHPVQGIISPADFIPVAEATGAIIEIGNWVFTEAVKQVESWRETIASDFQISINKSPIQFKSEDVHLSNWFDYLAQHGLSGEAIVVEMTEGLLMDSGPVVASKLFAMSDAGMQIALDDFGTGYSSLSYIKKYDVDYLKIDQAFVSNLTAESDDSAICESVIAMAHKLGIKVIAEGIETKEQLELLTQWGCDYGQGYYFCKPIPADQFEQKYAGLKADQDY</sequence>
<dbReference type="SUPFAM" id="SSF55073">
    <property type="entry name" value="Nucleotide cyclase"/>
    <property type="match status" value="1"/>
</dbReference>
<name>A0A7R6SSK2_9GAMM</name>
<dbReference type="EMBL" id="AP014545">
    <property type="protein sequence ID" value="BBB26341.1"/>
    <property type="molecule type" value="Genomic_DNA"/>
</dbReference>
<evidence type="ECO:0000256" key="5">
    <source>
        <dbReference type="ARBA" id="ARBA00023136"/>
    </source>
</evidence>
<dbReference type="SMART" id="SM00052">
    <property type="entry name" value="EAL"/>
    <property type="match status" value="1"/>
</dbReference>
<keyword evidence="2" id="KW-1003">Cell membrane</keyword>
<gene>
    <name evidence="11" type="ORF">AMJAP_1746</name>
</gene>
<dbReference type="Pfam" id="PF07694">
    <property type="entry name" value="5TM-5TMR_LYT"/>
    <property type="match status" value="1"/>
</dbReference>
<evidence type="ECO:0000313" key="11">
    <source>
        <dbReference type="EMBL" id="BBB26341.1"/>
    </source>
</evidence>
<dbReference type="GO" id="GO:0005886">
    <property type="term" value="C:plasma membrane"/>
    <property type="evidence" value="ECO:0007669"/>
    <property type="project" value="UniProtKB-SubCell"/>
</dbReference>